<dbReference type="RefSeq" id="WP_145243171.1">
    <property type="nucleotide sequence ID" value="NZ_CP036273.1"/>
</dbReference>
<protein>
    <submittedName>
        <fullName evidence="3">Uncharacterized protein</fullName>
    </submittedName>
</protein>
<sequence precursor="true">MTRPAALFVFAALGVPAVAADPLPVAPPPREVRPDGSRDPAPAEDPAAVVERIIAGAKQASDKLAAADAGDGTRATQAGILKDIDALLNPPDSPPKDGGGSSDMNKQDKNDGKSDKGNDKSDAKSDMGKGGGQKEQKGDGKGNAGGKQPTGGTEPTGGMGQKEGQASGRRPRAGAPKDGKEPGGMAQGGKGADKQPMTPTQTAKAGTPKDPAGVAQAAADKKNDQPPPPVQPQLPIADVVAKEVWGHLPERVRVQLTQHYREEFMPRYAGLLRQYYSSLSSSPAGPPAPPR</sequence>
<evidence type="ECO:0000256" key="2">
    <source>
        <dbReference type="SAM" id="SignalP"/>
    </source>
</evidence>
<dbReference type="OrthoDB" id="277548at2"/>
<dbReference type="Proteomes" id="UP000319576">
    <property type="component" value="Chromosome"/>
</dbReference>
<accession>A0A517Y042</accession>
<feature type="chain" id="PRO_5021883756" evidence="2">
    <location>
        <begin position="20"/>
        <end position="291"/>
    </location>
</feature>
<reference evidence="3 4" key="1">
    <citation type="submission" date="2019-02" db="EMBL/GenBank/DDBJ databases">
        <title>Deep-cultivation of Planctomycetes and their phenomic and genomic characterization uncovers novel biology.</title>
        <authorList>
            <person name="Wiegand S."/>
            <person name="Jogler M."/>
            <person name="Boedeker C."/>
            <person name="Pinto D."/>
            <person name="Vollmers J."/>
            <person name="Rivas-Marin E."/>
            <person name="Kohn T."/>
            <person name="Peeters S.H."/>
            <person name="Heuer A."/>
            <person name="Rast P."/>
            <person name="Oberbeckmann S."/>
            <person name="Bunk B."/>
            <person name="Jeske O."/>
            <person name="Meyerdierks A."/>
            <person name="Storesund J.E."/>
            <person name="Kallscheuer N."/>
            <person name="Luecker S."/>
            <person name="Lage O.M."/>
            <person name="Pohl T."/>
            <person name="Merkel B.J."/>
            <person name="Hornburger P."/>
            <person name="Mueller R.-W."/>
            <person name="Bruemmer F."/>
            <person name="Labrenz M."/>
            <person name="Spormann A.M."/>
            <person name="Op den Camp H."/>
            <person name="Overmann J."/>
            <person name="Amann R."/>
            <person name="Jetten M.S.M."/>
            <person name="Mascher T."/>
            <person name="Medema M.H."/>
            <person name="Devos D.P."/>
            <person name="Kaster A.-K."/>
            <person name="Ovreas L."/>
            <person name="Rohde M."/>
            <person name="Galperin M.Y."/>
            <person name="Jogler C."/>
        </authorList>
    </citation>
    <scope>NUCLEOTIDE SEQUENCE [LARGE SCALE GENOMIC DNA]</scope>
    <source>
        <strain evidence="3 4">ETA_A1</strain>
    </source>
</reference>
<gene>
    <name evidence="3" type="ORF">ETAA1_50580</name>
</gene>
<organism evidence="3 4">
    <name type="scientific">Urbifossiella limnaea</name>
    <dbReference type="NCBI Taxonomy" id="2528023"/>
    <lineage>
        <taxon>Bacteria</taxon>
        <taxon>Pseudomonadati</taxon>
        <taxon>Planctomycetota</taxon>
        <taxon>Planctomycetia</taxon>
        <taxon>Gemmatales</taxon>
        <taxon>Gemmataceae</taxon>
        <taxon>Urbifossiella</taxon>
    </lineage>
</organism>
<dbReference type="KEGG" id="uli:ETAA1_50580"/>
<feature type="compositionally biased region" description="Basic and acidic residues" evidence="1">
    <location>
        <begin position="105"/>
        <end position="140"/>
    </location>
</feature>
<feature type="compositionally biased region" description="Gly residues" evidence="1">
    <location>
        <begin position="141"/>
        <end position="161"/>
    </location>
</feature>
<evidence type="ECO:0000256" key="1">
    <source>
        <dbReference type="SAM" id="MobiDB-lite"/>
    </source>
</evidence>
<feature type="signal peptide" evidence="2">
    <location>
        <begin position="1"/>
        <end position="19"/>
    </location>
</feature>
<proteinExistence type="predicted"/>
<keyword evidence="2" id="KW-0732">Signal</keyword>
<evidence type="ECO:0000313" key="4">
    <source>
        <dbReference type="Proteomes" id="UP000319576"/>
    </source>
</evidence>
<dbReference type="AlphaFoldDB" id="A0A517Y042"/>
<feature type="region of interest" description="Disordered" evidence="1">
    <location>
        <begin position="19"/>
        <end position="48"/>
    </location>
</feature>
<dbReference type="EMBL" id="CP036273">
    <property type="protein sequence ID" value="QDU23068.1"/>
    <property type="molecule type" value="Genomic_DNA"/>
</dbReference>
<feature type="region of interest" description="Disordered" evidence="1">
    <location>
        <begin position="81"/>
        <end position="234"/>
    </location>
</feature>
<evidence type="ECO:0000313" key="3">
    <source>
        <dbReference type="EMBL" id="QDU23068.1"/>
    </source>
</evidence>
<name>A0A517Y042_9BACT</name>
<keyword evidence="4" id="KW-1185">Reference proteome</keyword>